<sequence length="361" mass="40329">MTSLPAVTDPRASGARVRMSSLSKLLGLDGTLGAGIICSMITSALYGVTTIQSYLYFHRAENDSVAFRTVIGFLWVLDTVHQVFICHLTYAYAVTDYDNIVALTTESWDLFATIYVTATMDICVRSIFCLRIWRVSNKNWIVVVAIMFFSLGEFAGQITFVIRDQFLIHGKLSDQRRLSAEYYFGAIFCLVSDSLIAVSQVHFLWKCRSKIPRTKSIIRTLIMYSINTGLVTSVRTWVIHFRKWAPTNISDALMHLSQWATMPHNLVYVVFIATMPTLLFNALLATLNARHELRAEMAGDGGIISIPISAIATKPSTVTVGANSGSEDRDLEMRLSSDPPSRVLAHHLPSLPAQNYEDMKL</sequence>
<proteinExistence type="predicted"/>
<feature type="transmembrane region" description="Helical" evidence="2">
    <location>
        <begin position="217"/>
        <end position="238"/>
    </location>
</feature>
<feature type="transmembrane region" description="Helical" evidence="2">
    <location>
        <begin position="182"/>
        <end position="205"/>
    </location>
</feature>
<dbReference type="STRING" id="914234.M2R0U2"/>
<keyword evidence="5" id="KW-1185">Reference proteome</keyword>
<feature type="transmembrane region" description="Helical" evidence="2">
    <location>
        <begin position="266"/>
        <end position="287"/>
    </location>
</feature>
<organism evidence="4 5">
    <name type="scientific">Ceriporiopsis subvermispora (strain B)</name>
    <name type="common">White-rot fungus</name>
    <name type="synonym">Gelatoporia subvermispora</name>
    <dbReference type="NCBI Taxonomy" id="914234"/>
    <lineage>
        <taxon>Eukaryota</taxon>
        <taxon>Fungi</taxon>
        <taxon>Dikarya</taxon>
        <taxon>Basidiomycota</taxon>
        <taxon>Agaricomycotina</taxon>
        <taxon>Agaricomycetes</taxon>
        <taxon>Polyporales</taxon>
        <taxon>Gelatoporiaceae</taxon>
        <taxon>Gelatoporia</taxon>
    </lineage>
</organism>
<keyword evidence="2" id="KW-0812">Transmembrane</keyword>
<accession>M2R0U2</accession>
<feature type="transmembrane region" description="Helical" evidence="2">
    <location>
        <begin position="32"/>
        <end position="57"/>
    </location>
</feature>
<reference evidence="4 5" key="1">
    <citation type="journal article" date="2012" name="Proc. Natl. Acad. Sci. U.S.A.">
        <title>Comparative genomics of Ceriporiopsis subvermispora and Phanerochaete chrysosporium provide insight into selective ligninolysis.</title>
        <authorList>
            <person name="Fernandez-Fueyo E."/>
            <person name="Ruiz-Duenas F.J."/>
            <person name="Ferreira P."/>
            <person name="Floudas D."/>
            <person name="Hibbett D.S."/>
            <person name="Canessa P."/>
            <person name="Larrondo L.F."/>
            <person name="James T.Y."/>
            <person name="Seelenfreund D."/>
            <person name="Lobos S."/>
            <person name="Polanco R."/>
            <person name="Tello M."/>
            <person name="Honda Y."/>
            <person name="Watanabe T."/>
            <person name="Watanabe T."/>
            <person name="Ryu J.S."/>
            <person name="Kubicek C.P."/>
            <person name="Schmoll M."/>
            <person name="Gaskell J."/>
            <person name="Hammel K.E."/>
            <person name="St John F.J."/>
            <person name="Vanden Wymelenberg A."/>
            <person name="Sabat G."/>
            <person name="Splinter BonDurant S."/>
            <person name="Syed K."/>
            <person name="Yadav J.S."/>
            <person name="Doddapaneni H."/>
            <person name="Subramanian V."/>
            <person name="Lavin J.L."/>
            <person name="Oguiza J.A."/>
            <person name="Perez G."/>
            <person name="Pisabarro A.G."/>
            <person name="Ramirez L."/>
            <person name="Santoyo F."/>
            <person name="Master E."/>
            <person name="Coutinho P.M."/>
            <person name="Henrissat B."/>
            <person name="Lombard V."/>
            <person name="Magnuson J.K."/>
            <person name="Kuees U."/>
            <person name="Hori C."/>
            <person name="Igarashi K."/>
            <person name="Samejima M."/>
            <person name="Held B.W."/>
            <person name="Barry K.W."/>
            <person name="LaButti K.M."/>
            <person name="Lapidus A."/>
            <person name="Lindquist E.A."/>
            <person name="Lucas S.M."/>
            <person name="Riley R."/>
            <person name="Salamov A.A."/>
            <person name="Hoffmeister D."/>
            <person name="Schwenk D."/>
            <person name="Hadar Y."/>
            <person name="Yarden O."/>
            <person name="de Vries R.P."/>
            <person name="Wiebenga A."/>
            <person name="Stenlid J."/>
            <person name="Eastwood D."/>
            <person name="Grigoriev I.V."/>
            <person name="Berka R.M."/>
            <person name="Blanchette R.A."/>
            <person name="Kersten P."/>
            <person name="Martinez A.T."/>
            <person name="Vicuna R."/>
            <person name="Cullen D."/>
        </authorList>
    </citation>
    <scope>NUCLEOTIDE SEQUENCE [LARGE SCALE GENOMIC DNA]</scope>
    <source>
        <strain evidence="4 5">B</strain>
    </source>
</reference>
<keyword evidence="2" id="KW-0472">Membrane</keyword>
<dbReference type="PANTHER" id="PTHR40465">
    <property type="entry name" value="CHROMOSOME 1, WHOLE GENOME SHOTGUN SEQUENCE"/>
    <property type="match status" value="1"/>
</dbReference>
<name>M2R0U2_CERS8</name>
<evidence type="ECO:0000313" key="4">
    <source>
        <dbReference type="EMBL" id="EMD32456.1"/>
    </source>
</evidence>
<evidence type="ECO:0000259" key="3">
    <source>
        <dbReference type="Pfam" id="PF20152"/>
    </source>
</evidence>
<dbReference type="OrthoDB" id="2743740at2759"/>
<dbReference type="HOGENOM" id="CLU_046025_5_4_1"/>
<gene>
    <name evidence="4" type="ORF">CERSUDRAFT_118790</name>
</gene>
<dbReference type="InterPro" id="IPR045339">
    <property type="entry name" value="DUF6534"/>
</dbReference>
<dbReference type="PANTHER" id="PTHR40465:SF1">
    <property type="entry name" value="DUF6534 DOMAIN-CONTAINING PROTEIN"/>
    <property type="match status" value="1"/>
</dbReference>
<feature type="transmembrane region" description="Helical" evidence="2">
    <location>
        <begin position="69"/>
        <end position="90"/>
    </location>
</feature>
<dbReference type="EMBL" id="KB445811">
    <property type="protein sequence ID" value="EMD32456.1"/>
    <property type="molecule type" value="Genomic_DNA"/>
</dbReference>
<protein>
    <recommendedName>
        <fullName evidence="3">DUF6534 domain-containing protein</fullName>
    </recommendedName>
</protein>
<evidence type="ECO:0000313" key="5">
    <source>
        <dbReference type="Proteomes" id="UP000016930"/>
    </source>
</evidence>
<dbReference type="Pfam" id="PF20152">
    <property type="entry name" value="DUF6534"/>
    <property type="match status" value="1"/>
</dbReference>
<feature type="region of interest" description="Disordered" evidence="1">
    <location>
        <begin position="321"/>
        <end position="341"/>
    </location>
</feature>
<feature type="compositionally biased region" description="Basic and acidic residues" evidence="1">
    <location>
        <begin position="326"/>
        <end position="335"/>
    </location>
</feature>
<evidence type="ECO:0000256" key="1">
    <source>
        <dbReference type="SAM" id="MobiDB-lite"/>
    </source>
</evidence>
<feature type="transmembrane region" description="Helical" evidence="2">
    <location>
        <begin position="110"/>
        <end position="128"/>
    </location>
</feature>
<feature type="domain" description="DUF6534" evidence="3">
    <location>
        <begin position="190"/>
        <end position="291"/>
    </location>
</feature>
<keyword evidence="2" id="KW-1133">Transmembrane helix</keyword>
<evidence type="ECO:0000256" key="2">
    <source>
        <dbReference type="SAM" id="Phobius"/>
    </source>
</evidence>
<feature type="transmembrane region" description="Helical" evidence="2">
    <location>
        <begin position="140"/>
        <end position="162"/>
    </location>
</feature>
<dbReference type="AlphaFoldDB" id="M2R0U2"/>
<dbReference type="Proteomes" id="UP000016930">
    <property type="component" value="Unassembled WGS sequence"/>
</dbReference>